<name>A0A399QZF8_9PROT</name>
<proteinExistence type="predicted"/>
<dbReference type="EMBL" id="QWGB01000005">
    <property type="protein sequence ID" value="RIJ24258.1"/>
    <property type="molecule type" value="Genomic_DNA"/>
</dbReference>
<evidence type="ECO:0000313" key="2">
    <source>
        <dbReference type="Proteomes" id="UP000265431"/>
    </source>
</evidence>
<organism evidence="1 2">
    <name type="scientific">Henriciella barbarensis</name>
    <dbReference type="NCBI Taxonomy" id="86342"/>
    <lineage>
        <taxon>Bacteria</taxon>
        <taxon>Pseudomonadati</taxon>
        <taxon>Pseudomonadota</taxon>
        <taxon>Alphaproteobacteria</taxon>
        <taxon>Hyphomonadales</taxon>
        <taxon>Hyphomonadaceae</taxon>
        <taxon>Henriciella</taxon>
    </lineage>
</organism>
<reference evidence="1 2" key="1">
    <citation type="submission" date="2018-08" db="EMBL/GenBank/DDBJ databases">
        <title>Henriciella mobilis sp. nov., isolated from seawater.</title>
        <authorList>
            <person name="Cheng H."/>
            <person name="Wu Y.-H."/>
            <person name="Xu X.-W."/>
            <person name="Guo L.-L."/>
        </authorList>
    </citation>
    <scope>NUCLEOTIDE SEQUENCE [LARGE SCALE GENOMIC DNA]</scope>
    <source>
        <strain evidence="1 2">CCUG66934</strain>
    </source>
</reference>
<evidence type="ECO:0008006" key="3">
    <source>
        <dbReference type="Google" id="ProtNLM"/>
    </source>
</evidence>
<dbReference type="Proteomes" id="UP000265431">
    <property type="component" value="Unassembled WGS sequence"/>
</dbReference>
<evidence type="ECO:0000313" key="1">
    <source>
        <dbReference type="EMBL" id="RIJ24258.1"/>
    </source>
</evidence>
<sequence length="59" mass="6780">MPVNTIYVCLKCQHDFNVPIYSVEEQKEEVRRDPSMSFGKANCPRCDSFDVLEQAKLVA</sequence>
<gene>
    <name evidence="1" type="ORF">D1224_08450</name>
</gene>
<accession>A0A399QZF8</accession>
<dbReference type="AlphaFoldDB" id="A0A399QZF8"/>
<comment type="caution">
    <text evidence="1">The sequence shown here is derived from an EMBL/GenBank/DDBJ whole genome shotgun (WGS) entry which is preliminary data.</text>
</comment>
<keyword evidence="2" id="KW-1185">Reference proteome</keyword>
<protein>
    <recommendedName>
        <fullName evidence="3">Zinc ribbon domain-containing protein</fullName>
    </recommendedName>
</protein>